<gene>
    <name evidence="10" type="ORF">BCR35DRAFT_352971</name>
</gene>
<reference evidence="10 11" key="1">
    <citation type="submission" date="2016-07" db="EMBL/GenBank/DDBJ databases">
        <title>Pervasive Adenine N6-methylation of Active Genes in Fungi.</title>
        <authorList>
            <consortium name="DOE Joint Genome Institute"/>
            <person name="Mondo S.J."/>
            <person name="Dannebaum R.O."/>
            <person name="Kuo R.C."/>
            <person name="Labutti K."/>
            <person name="Haridas S."/>
            <person name="Kuo A."/>
            <person name="Salamov A."/>
            <person name="Ahrendt S.R."/>
            <person name="Lipzen A."/>
            <person name="Sullivan W."/>
            <person name="Andreopoulos W.B."/>
            <person name="Clum A."/>
            <person name="Lindquist E."/>
            <person name="Daum C."/>
            <person name="Ramamoorthy G.K."/>
            <person name="Gryganskyi A."/>
            <person name="Culley D."/>
            <person name="Magnuson J.K."/>
            <person name="James T.Y."/>
            <person name="O'Malley M.A."/>
            <person name="Stajich J.E."/>
            <person name="Spatafora J.W."/>
            <person name="Visel A."/>
            <person name="Grigoriev I.V."/>
        </authorList>
    </citation>
    <scope>NUCLEOTIDE SEQUENCE [LARGE SCALE GENOMIC DNA]</scope>
    <source>
        <strain evidence="10 11">62-1032</strain>
    </source>
</reference>
<dbReference type="OrthoDB" id="2154091at2759"/>
<dbReference type="AlphaFoldDB" id="A0A1Y2F548"/>
<protein>
    <submittedName>
        <fullName evidence="10">Fungal-specific transcription factor domain-domain-containing protein</fullName>
    </submittedName>
</protein>
<dbReference type="Proteomes" id="UP000193467">
    <property type="component" value="Unassembled WGS sequence"/>
</dbReference>
<dbReference type="InterPro" id="IPR007219">
    <property type="entry name" value="XnlR_reg_dom"/>
</dbReference>
<dbReference type="InterPro" id="IPR051615">
    <property type="entry name" value="Transcr_Regulatory_Elem"/>
</dbReference>
<feature type="compositionally biased region" description="Low complexity" evidence="8">
    <location>
        <begin position="1"/>
        <end position="20"/>
    </location>
</feature>
<dbReference type="GO" id="GO:0005634">
    <property type="term" value="C:nucleus"/>
    <property type="evidence" value="ECO:0007669"/>
    <property type="project" value="UniProtKB-SubCell"/>
</dbReference>
<evidence type="ECO:0000256" key="6">
    <source>
        <dbReference type="ARBA" id="ARBA00023163"/>
    </source>
</evidence>
<name>A0A1Y2F548_9BASI</name>
<dbReference type="GO" id="GO:0003677">
    <property type="term" value="F:DNA binding"/>
    <property type="evidence" value="ECO:0007669"/>
    <property type="project" value="UniProtKB-KW"/>
</dbReference>
<evidence type="ECO:0000256" key="4">
    <source>
        <dbReference type="ARBA" id="ARBA00023015"/>
    </source>
</evidence>
<dbReference type="SUPFAM" id="SSF57701">
    <property type="entry name" value="Zn2/Cys6 DNA-binding domain"/>
    <property type="match status" value="1"/>
</dbReference>
<dbReference type="InterPro" id="IPR001138">
    <property type="entry name" value="Zn2Cys6_DnaBD"/>
</dbReference>
<evidence type="ECO:0000256" key="7">
    <source>
        <dbReference type="ARBA" id="ARBA00023242"/>
    </source>
</evidence>
<proteinExistence type="predicted"/>
<evidence type="ECO:0000256" key="2">
    <source>
        <dbReference type="ARBA" id="ARBA00022723"/>
    </source>
</evidence>
<dbReference type="CDD" id="cd00067">
    <property type="entry name" value="GAL4"/>
    <property type="match status" value="1"/>
</dbReference>
<keyword evidence="5" id="KW-0238">DNA-binding</keyword>
<dbReference type="PROSITE" id="PS00463">
    <property type="entry name" value="ZN2_CY6_FUNGAL_1"/>
    <property type="match status" value="1"/>
</dbReference>
<evidence type="ECO:0000256" key="1">
    <source>
        <dbReference type="ARBA" id="ARBA00004123"/>
    </source>
</evidence>
<dbReference type="Gene3D" id="4.10.240.10">
    <property type="entry name" value="Zn(2)-C6 fungal-type DNA-binding domain"/>
    <property type="match status" value="1"/>
</dbReference>
<sequence>MASTSSAAPAPTGEGSSGSSGKRKIAGHASRACNGCRRRRSKCDAVRPTCGACALVEEACGYGDQLDGRKAASKTYVDALHQRIRALEGMLEEAGLPHGGEVEERPAKGKEKAVDGPQGSDVEAGLEAIEMLKIDDDTGELRQYGPQSTFAHLPGPSSPEATGLSTSVGTETFCPSSFSLRDAGVWPDAAATPTEVDWARNLPSESIPGLDEQLHDHLLDLFFTYFNDWCGWTSGAAAPHLFRRDLACCLATPSAPQRTSYYSPMLHNAILALAVVYCSDPRVKDVDAVNLFASAAKAALEAEVERPMLSTLQGLMVLGSVHSGTSRHGAGYHYGGAGLRMATTLGLGIDATSWLRKNLITQETKEERERAFWFTFIQDKLWASYVGRPPTITSLHYDTPLPTVFKALDDRLWRSRLDDEISDDDDPPSVELPSYASTTFLWTAKLAILAEKISSAIYALKSDTRAAHTKAAASSLHLELGEFYETIPPAISISPHSTRLQPTHVVMLHLFYWFQVLLLHRPFFPRKRGETSTPSSELAVKSCEKAASKLIQLFQLHRRCPGLRYATISSTQICFTTGRIHLLMALHGDRGSKKTLGALANARLCVEMLDEMPWPCAKSTARDLERLIKEWNPVQAVPPRDPLLNLDAQALDPHSELAKQLRALGWTPPVAGAQPETVVGAQQQPAADREVGFVVESHQEQPKQPVSMDQHPCFDEGQASASLPMAFSFAVGPPTTQYDPSAPLLPNLQQPFYPFSASPFPQPPSTSASLPPTQSFSPFPKTTPAWTFSQPAPAEEHPFLSQSPNLASAPSTSTSAMAPSDLSMLALFESQAAFGMPVAGGWAAAGYGGVGLGQPWNSYTGWGEGSGGATGGAGGSA</sequence>
<dbReference type="CDD" id="cd12148">
    <property type="entry name" value="fungal_TF_MHR"/>
    <property type="match status" value="1"/>
</dbReference>
<keyword evidence="11" id="KW-1185">Reference proteome</keyword>
<dbReference type="EMBL" id="MCGR01000029">
    <property type="protein sequence ID" value="ORY78476.1"/>
    <property type="molecule type" value="Genomic_DNA"/>
</dbReference>
<feature type="region of interest" description="Disordered" evidence="8">
    <location>
        <begin position="1"/>
        <end position="36"/>
    </location>
</feature>
<keyword evidence="2" id="KW-0479">Metal-binding</keyword>
<evidence type="ECO:0000313" key="10">
    <source>
        <dbReference type="EMBL" id="ORY78476.1"/>
    </source>
</evidence>
<comment type="subcellular location">
    <subcellularLocation>
        <location evidence="1">Nucleus</location>
    </subcellularLocation>
</comment>
<feature type="compositionally biased region" description="Basic and acidic residues" evidence="8">
    <location>
        <begin position="100"/>
        <end position="114"/>
    </location>
</feature>
<dbReference type="InterPro" id="IPR036864">
    <property type="entry name" value="Zn2-C6_fun-type_DNA-bd_sf"/>
</dbReference>
<dbReference type="PANTHER" id="PTHR31313:SF81">
    <property type="entry name" value="TY1 ENHANCER ACTIVATOR"/>
    <property type="match status" value="1"/>
</dbReference>
<dbReference type="GO" id="GO:0008270">
    <property type="term" value="F:zinc ion binding"/>
    <property type="evidence" value="ECO:0007669"/>
    <property type="project" value="InterPro"/>
</dbReference>
<dbReference type="SMART" id="SM00906">
    <property type="entry name" value="Fungal_trans"/>
    <property type="match status" value="1"/>
</dbReference>
<evidence type="ECO:0000259" key="9">
    <source>
        <dbReference type="PROSITE" id="PS50048"/>
    </source>
</evidence>
<keyword evidence="4" id="KW-0805">Transcription regulation</keyword>
<dbReference type="PROSITE" id="PS50048">
    <property type="entry name" value="ZN2_CY6_FUNGAL_2"/>
    <property type="match status" value="1"/>
</dbReference>
<keyword evidence="6" id="KW-0804">Transcription</keyword>
<keyword evidence="3" id="KW-0862">Zinc</keyword>
<evidence type="ECO:0000313" key="11">
    <source>
        <dbReference type="Proteomes" id="UP000193467"/>
    </source>
</evidence>
<comment type="caution">
    <text evidence="10">The sequence shown here is derived from an EMBL/GenBank/DDBJ whole genome shotgun (WGS) entry which is preliminary data.</text>
</comment>
<dbReference type="Pfam" id="PF00172">
    <property type="entry name" value="Zn_clus"/>
    <property type="match status" value="1"/>
</dbReference>
<evidence type="ECO:0000256" key="5">
    <source>
        <dbReference type="ARBA" id="ARBA00023125"/>
    </source>
</evidence>
<feature type="region of interest" description="Disordered" evidence="8">
    <location>
        <begin position="753"/>
        <end position="814"/>
    </location>
</feature>
<feature type="compositionally biased region" description="Low complexity" evidence="8">
    <location>
        <begin position="753"/>
        <end position="769"/>
    </location>
</feature>
<accession>A0A1Y2F548</accession>
<dbReference type="STRING" id="106004.A0A1Y2F548"/>
<feature type="region of interest" description="Disordered" evidence="8">
    <location>
        <begin position="145"/>
        <end position="166"/>
    </location>
</feature>
<keyword evidence="7" id="KW-0539">Nucleus</keyword>
<dbReference type="SMART" id="SM00066">
    <property type="entry name" value="GAL4"/>
    <property type="match status" value="1"/>
</dbReference>
<feature type="region of interest" description="Disordered" evidence="8">
    <location>
        <begin position="98"/>
        <end position="120"/>
    </location>
</feature>
<dbReference type="PANTHER" id="PTHR31313">
    <property type="entry name" value="TY1 ENHANCER ACTIVATOR"/>
    <property type="match status" value="1"/>
</dbReference>
<dbReference type="InParanoid" id="A0A1Y2F548"/>
<evidence type="ECO:0000256" key="3">
    <source>
        <dbReference type="ARBA" id="ARBA00022833"/>
    </source>
</evidence>
<dbReference type="GO" id="GO:0006351">
    <property type="term" value="P:DNA-templated transcription"/>
    <property type="evidence" value="ECO:0007669"/>
    <property type="project" value="InterPro"/>
</dbReference>
<evidence type="ECO:0000256" key="8">
    <source>
        <dbReference type="SAM" id="MobiDB-lite"/>
    </source>
</evidence>
<dbReference type="Pfam" id="PF04082">
    <property type="entry name" value="Fungal_trans"/>
    <property type="match status" value="1"/>
</dbReference>
<dbReference type="GO" id="GO:0000981">
    <property type="term" value="F:DNA-binding transcription factor activity, RNA polymerase II-specific"/>
    <property type="evidence" value="ECO:0007669"/>
    <property type="project" value="InterPro"/>
</dbReference>
<feature type="domain" description="Zn(2)-C6 fungal-type" evidence="9">
    <location>
        <begin position="32"/>
        <end position="62"/>
    </location>
</feature>
<organism evidence="10 11">
    <name type="scientific">Leucosporidium creatinivorum</name>
    <dbReference type="NCBI Taxonomy" id="106004"/>
    <lineage>
        <taxon>Eukaryota</taxon>
        <taxon>Fungi</taxon>
        <taxon>Dikarya</taxon>
        <taxon>Basidiomycota</taxon>
        <taxon>Pucciniomycotina</taxon>
        <taxon>Microbotryomycetes</taxon>
        <taxon>Leucosporidiales</taxon>
        <taxon>Leucosporidium</taxon>
    </lineage>
</organism>